<evidence type="ECO:0000313" key="4">
    <source>
        <dbReference type="Proteomes" id="UP001347796"/>
    </source>
</evidence>
<keyword evidence="2" id="KW-0732">Signal</keyword>
<reference evidence="3 4" key="1">
    <citation type="submission" date="2024-01" db="EMBL/GenBank/DDBJ databases">
        <title>The genome of the rayed Mediterranean limpet Patella caerulea (Linnaeus, 1758).</title>
        <authorList>
            <person name="Anh-Thu Weber A."/>
            <person name="Halstead-Nussloch G."/>
        </authorList>
    </citation>
    <scope>NUCLEOTIDE SEQUENCE [LARGE SCALE GENOMIC DNA]</scope>
    <source>
        <strain evidence="3">AATW-2023a</strain>
        <tissue evidence="3">Whole specimen</tissue>
    </source>
</reference>
<comment type="caution">
    <text evidence="3">The sequence shown here is derived from an EMBL/GenBank/DDBJ whole genome shotgun (WGS) entry which is preliminary data.</text>
</comment>
<dbReference type="AlphaFoldDB" id="A0AAN8PXK6"/>
<sequence length="226" mass="25663">MASYRWLFCVCYCINLFSFSITDNDIDITSNVTVVSQNDSYSLTCRSTHETVDFYCGESYIKKSPCLLTTLDPYGCIVTSHRNATLSHQLIILSANHAGTVIWRCRHSDNQWSRNVSIKVTANGPKDGYKNIVTFIPTDSAKMNQKHLWSSISITVIVSQAAVCCVLLLVVLTFIAIFIKRYKKQPAPNNNQQIPVAGRYTDLANTNTIEYKQLHIYENTRPCQRY</sequence>
<dbReference type="Proteomes" id="UP001347796">
    <property type="component" value="Unassembled WGS sequence"/>
</dbReference>
<organism evidence="3 4">
    <name type="scientific">Patella caerulea</name>
    <name type="common">Rayed Mediterranean limpet</name>
    <dbReference type="NCBI Taxonomy" id="87958"/>
    <lineage>
        <taxon>Eukaryota</taxon>
        <taxon>Metazoa</taxon>
        <taxon>Spiralia</taxon>
        <taxon>Lophotrochozoa</taxon>
        <taxon>Mollusca</taxon>
        <taxon>Gastropoda</taxon>
        <taxon>Patellogastropoda</taxon>
        <taxon>Patelloidea</taxon>
        <taxon>Patellidae</taxon>
        <taxon>Patella</taxon>
    </lineage>
</organism>
<evidence type="ECO:0000256" key="1">
    <source>
        <dbReference type="SAM" id="Phobius"/>
    </source>
</evidence>
<proteinExistence type="predicted"/>
<accession>A0AAN8PXK6</accession>
<keyword evidence="4" id="KW-1185">Reference proteome</keyword>
<feature type="signal peptide" evidence="2">
    <location>
        <begin position="1"/>
        <end position="22"/>
    </location>
</feature>
<keyword evidence="1" id="KW-0472">Membrane</keyword>
<evidence type="ECO:0000313" key="3">
    <source>
        <dbReference type="EMBL" id="KAK6187528.1"/>
    </source>
</evidence>
<dbReference type="EMBL" id="JAZGQO010000004">
    <property type="protein sequence ID" value="KAK6187528.1"/>
    <property type="molecule type" value="Genomic_DNA"/>
</dbReference>
<protein>
    <recommendedName>
        <fullName evidence="5">Immunoglobulin subtype domain-containing protein</fullName>
    </recommendedName>
</protein>
<gene>
    <name evidence="3" type="ORF">SNE40_005532</name>
</gene>
<evidence type="ECO:0000256" key="2">
    <source>
        <dbReference type="SAM" id="SignalP"/>
    </source>
</evidence>
<keyword evidence="1" id="KW-1133">Transmembrane helix</keyword>
<evidence type="ECO:0008006" key="5">
    <source>
        <dbReference type="Google" id="ProtNLM"/>
    </source>
</evidence>
<feature type="chain" id="PRO_5042825931" description="Immunoglobulin subtype domain-containing protein" evidence="2">
    <location>
        <begin position="23"/>
        <end position="226"/>
    </location>
</feature>
<name>A0AAN8PXK6_PATCE</name>
<keyword evidence="1" id="KW-0812">Transmembrane</keyword>
<feature type="transmembrane region" description="Helical" evidence="1">
    <location>
        <begin position="148"/>
        <end position="179"/>
    </location>
</feature>